<gene>
    <name evidence="3" type="ORF">LJD61_05110</name>
</gene>
<comment type="caution">
    <text evidence="3">The sequence shown here is derived from an EMBL/GenBank/DDBJ whole genome shotgun (WGS) entry which is preliminary data.</text>
</comment>
<dbReference type="Gene3D" id="3.40.50.1820">
    <property type="entry name" value="alpha/beta hydrolase"/>
    <property type="match status" value="1"/>
</dbReference>
<evidence type="ECO:0000259" key="2">
    <source>
        <dbReference type="Pfam" id="PF00326"/>
    </source>
</evidence>
<dbReference type="InterPro" id="IPR029058">
    <property type="entry name" value="AB_hydrolase_fold"/>
</dbReference>
<keyword evidence="1" id="KW-0378">Hydrolase</keyword>
<organism evidence="3 4">
    <name type="scientific">Lutispora saccharofermentans</name>
    <dbReference type="NCBI Taxonomy" id="3024236"/>
    <lineage>
        <taxon>Bacteria</taxon>
        <taxon>Bacillati</taxon>
        <taxon>Bacillota</taxon>
        <taxon>Clostridia</taxon>
        <taxon>Lutisporales</taxon>
        <taxon>Lutisporaceae</taxon>
        <taxon>Lutispora</taxon>
    </lineage>
</organism>
<sequence>MENIRIDDFKDYSFLSDIEHSPDGCHACFAVHKMDMDENKYLSNLWVYSSKDGRVFQLTSLDSERSFIWMDDETILFPDIRNEKDKEKVEKGEDFTQYYQIGINGGEALKSFRIPRKASSIKMIDENTYLFASPYNAFENESYILDDNERDKELKRRKEEKDYEVLEEIPFWSNGRGFISKKRSRLYLYCRDTKSIAPITDENISVLDFNLNEKKDKIVFIANGFEGIMPRTNDIYLYDIKSKDMKKLTESGKLEYEFAGFISESKLILLGSDLKRYGVIENKKFYIVDLNECKIKCITPELDKSIWNSVGSDCRYGSSASMKVIDGHLYFITTEVDSSYLNSIDENGVIKRIIGKKGSVDAYSINNSESLFIGMRDLGLQELYKLEGENEVRITGFNAWVHDKRSIAPLEKISVETAPGVVIHGWVIKPVDFVEGKKYPAILDIHGGPKTVYGEVFFHEMQYWANHGYAVFICNPRGSDGRGNDFADLRCKYGTIDYEDIMKFTDAVLEKYSFIDSERIGVTGGSYGGFMTNWIIGHTDRFKAAASQRSISNWISKFCTTDIGYFFVDDQQGATPWNNEEKLWWHSPLRYADKVKTPTLFIHSDEDYRCWLAEGIQMFTALKYHGVAARLCMFRGENHELSRSGKPKHRLRRLKEMTDWFDKYLK</sequence>
<name>A0ABT1NCD6_9FIRM</name>
<dbReference type="PANTHER" id="PTHR42776:SF27">
    <property type="entry name" value="DIPEPTIDYL PEPTIDASE FAMILY MEMBER 6"/>
    <property type="match status" value="1"/>
</dbReference>
<evidence type="ECO:0000313" key="4">
    <source>
        <dbReference type="Proteomes" id="UP001651880"/>
    </source>
</evidence>
<dbReference type="InterPro" id="IPR001375">
    <property type="entry name" value="Peptidase_S9_cat"/>
</dbReference>
<dbReference type="SUPFAM" id="SSF53474">
    <property type="entry name" value="alpha/beta-Hydrolases"/>
    <property type="match status" value="1"/>
</dbReference>
<feature type="domain" description="Peptidase S9 prolyl oligopeptidase catalytic" evidence="2">
    <location>
        <begin position="457"/>
        <end position="666"/>
    </location>
</feature>
<dbReference type="SUPFAM" id="SSF82171">
    <property type="entry name" value="DPP6 N-terminal domain-like"/>
    <property type="match status" value="1"/>
</dbReference>
<reference evidence="3 4" key="1">
    <citation type="submission" date="2021-10" db="EMBL/GenBank/DDBJ databases">
        <title>Lutispora strain m25 sp. nov., a thermophilic, non-spore-forming bacterium isolated from a lab-scale methanogenic bioreactor digesting anaerobic sludge.</title>
        <authorList>
            <person name="El Houari A."/>
            <person name="Mcdonald J."/>
        </authorList>
    </citation>
    <scope>NUCLEOTIDE SEQUENCE [LARGE SCALE GENOMIC DNA]</scope>
    <source>
        <strain evidence="4">m25</strain>
    </source>
</reference>
<keyword evidence="4" id="KW-1185">Reference proteome</keyword>
<dbReference type="Pfam" id="PF00326">
    <property type="entry name" value="Peptidase_S9"/>
    <property type="match status" value="1"/>
</dbReference>
<evidence type="ECO:0000313" key="3">
    <source>
        <dbReference type="EMBL" id="MCQ1528925.1"/>
    </source>
</evidence>
<dbReference type="RefSeq" id="WP_255226448.1">
    <property type="nucleotide sequence ID" value="NZ_JAJEKE010000003.1"/>
</dbReference>
<proteinExistence type="predicted"/>
<accession>A0ABT1NCD6</accession>
<dbReference type="Proteomes" id="UP001651880">
    <property type="component" value="Unassembled WGS sequence"/>
</dbReference>
<evidence type="ECO:0000256" key="1">
    <source>
        <dbReference type="ARBA" id="ARBA00022801"/>
    </source>
</evidence>
<protein>
    <submittedName>
        <fullName evidence="3">S9 family peptidase</fullName>
    </submittedName>
</protein>
<dbReference type="EMBL" id="JAJEKE010000003">
    <property type="protein sequence ID" value="MCQ1528925.1"/>
    <property type="molecule type" value="Genomic_DNA"/>
</dbReference>
<dbReference type="PANTHER" id="PTHR42776">
    <property type="entry name" value="SERINE PEPTIDASE S9 FAMILY MEMBER"/>
    <property type="match status" value="1"/>
</dbReference>